<dbReference type="PANTHER" id="PTHR43880">
    <property type="entry name" value="ALCOHOL DEHYDROGENASE"/>
    <property type="match status" value="1"/>
</dbReference>
<dbReference type="SUPFAM" id="SSF50129">
    <property type="entry name" value="GroES-like"/>
    <property type="match status" value="2"/>
</dbReference>
<dbReference type="InterPro" id="IPR013154">
    <property type="entry name" value="ADH-like_N"/>
</dbReference>
<comment type="cofactor">
    <cofactor evidence="1 6">
        <name>Zn(2+)</name>
        <dbReference type="ChEBI" id="CHEBI:29105"/>
    </cofactor>
</comment>
<dbReference type="FunFam" id="3.40.50.720:FF:000003">
    <property type="entry name" value="S-(hydroxymethyl)glutathione dehydrogenase"/>
    <property type="match status" value="1"/>
</dbReference>
<dbReference type="Gene3D" id="3.40.50.720">
    <property type="entry name" value="NAD(P)-binding Rossmann-like Domain"/>
    <property type="match status" value="1"/>
</dbReference>
<evidence type="ECO:0000256" key="5">
    <source>
        <dbReference type="ARBA" id="ARBA00023027"/>
    </source>
</evidence>
<evidence type="ECO:0000313" key="9">
    <source>
        <dbReference type="Proteomes" id="UP000199450"/>
    </source>
</evidence>
<dbReference type="Gene3D" id="3.90.180.10">
    <property type="entry name" value="Medium-chain alcohol dehydrogenases, catalytic domain"/>
    <property type="match status" value="1"/>
</dbReference>
<keyword evidence="5" id="KW-0520">NAD</keyword>
<dbReference type="EMBL" id="FOBV01000002">
    <property type="protein sequence ID" value="SEM31849.1"/>
    <property type="molecule type" value="Genomic_DNA"/>
</dbReference>
<evidence type="ECO:0000259" key="7">
    <source>
        <dbReference type="SMART" id="SM00829"/>
    </source>
</evidence>
<dbReference type="InterPro" id="IPR013149">
    <property type="entry name" value="ADH-like_C"/>
</dbReference>
<gene>
    <name evidence="8" type="ORF">SAMN05421856_102373</name>
</gene>
<evidence type="ECO:0000256" key="2">
    <source>
        <dbReference type="ARBA" id="ARBA00022723"/>
    </source>
</evidence>
<comment type="similarity">
    <text evidence="6">Belongs to the zinc-containing alcohol dehydrogenase family.</text>
</comment>
<dbReference type="GO" id="GO:0051903">
    <property type="term" value="F:S-(hydroxymethyl)glutathione dehydrogenase [NAD(P)+] activity"/>
    <property type="evidence" value="ECO:0007669"/>
    <property type="project" value="TreeGrafter"/>
</dbReference>
<dbReference type="GO" id="GO:0008270">
    <property type="term" value="F:zinc ion binding"/>
    <property type="evidence" value="ECO:0007669"/>
    <property type="project" value="InterPro"/>
</dbReference>
<proteinExistence type="inferred from homology"/>
<keyword evidence="9" id="KW-1185">Reference proteome</keyword>
<evidence type="ECO:0000313" key="8">
    <source>
        <dbReference type="EMBL" id="SEM31849.1"/>
    </source>
</evidence>
<dbReference type="InterPro" id="IPR020843">
    <property type="entry name" value="ER"/>
</dbReference>
<dbReference type="SMART" id="SM00829">
    <property type="entry name" value="PKS_ER"/>
    <property type="match status" value="1"/>
</dbReference>
<dbReference type="PANTHER" id="PTHR43880:SF12">
    <property type="entry name" value="ALCOHOL DEHYDROGENASE CLASS-3"/>
    <property type="match status" value="1"/>
</dbReference>
<dbReference type="AlphaFoldDB" id="A0A1H7XFN3"/>
<dbReference type="CDD" id="cd08279">
    <property type="entry name" value="Zn_ADH_class_III"/>
    <property type="match status" value="1"/>
</dbReference>
<dbReference type="GO" id="GO:0005829">
    <property type="term" value="C:cytosol"/>
    <property type="evidence" value="ECO:0007669"/>
    <property type="project" value="TreeGrafter"/>
</dbReference>
<keyword evidence="2 6" id="KW-0479">Metal-binding</keyword>
<evidence type="ECO:0000256" key="6">
    <source>
        <dbReference type="RuleBase" id="RU361277"/>
    </source>
</evidence>
<dbReference type="InterPro" id="IPR036291">
    <property type="entry name" value="NAD(P)-bd_dom_sf"/>
</dbReference>
<dbReference type="OrthoDB" id="9787435at2"/>
<dbReference type="STRING" id="295069.SAMN05421856_102373"/>
<protein>
    <submittedName>
        <fullName evidence="8">S-(Hydroxymethyl)glutathione dehydrogenase / alcohol dehydrogenase</fullName>
    </submittedName>
</protein>
<name>A0A1H7XFN3_9FLAO</name>
<dbReference type="InterPro" id="IPR002328">
    <property type="entry name" value="ADH_Zn_CS"/>
</dbReference>
<evidence type="ECO:0000256" key="3">
    <source>
        <dbReference type="ARBA" id="ARBA00022833"/>
    </source>
</evidence>
<dbReference type="Pfam" id="PF00107">
    <property type="entry name" value="ADH_zinc_N"/>
    <property type="match status" value="1"/>
</dbReference>
<dbReference type="Pfam" id="PF08240">
    <property type="entry name" value="ADH_N"/>
    <property type="match status" value="1"/>
</dbReference>
<dbReference type="Proteomes" id="UP000199450">
    <property type="component" value="Unassembled WGS sequence"/>
</dbReference>
<accession>A0A1H7XFN3</accession>
<sequence length="366" mass="39101">MKASLVEGLGGVFHTVDIEIDSPKGMEVLVSIKASGLCHSDLHIRDKGYGYAFPVILGHELAGVVEAVGDAVTEFKVGDHVVGCLIQYCGHCRNCLQGKTYLCEHPEETLRKEGEGERIFLKDKATKLNQIFGLGGFAEKALVHQYQLAKIPDEMPFKQACILGCGTVTGAGAIINTAHIRPGDSVAIIGTGGVGLNAISGAKVAGATTIIAIDIADDKLEFAKKFGATHLVNSKKEDPVAKVKEITDGGVDAAFEVIGFKVTSEQAFHMTRKGGGAYIIGMAKPGTAIEVESIEELMGQSKHLEGVIMGSTNHKRDIPMYAALYLQGRLNLDDLIYQEISLDQVQDAYDQLAEGKIIGRSVITSF</sequence>
<feature type="domain" description="Enoyl reductase (ER)" evidence="7">
    <location>
        <begin position="11"/>
        <end position="363"/>
    </location>
</feature>
<dbReference type="PROSITE" id="PS00059">
    <property type="entry name" value="ADH_ZINC"/>
    <property type="match status" value="1"/>
</dbReference>
<keyword evidence="4" id="KW-0560">Oxidoreductase</keyword>
<dbReference type="RefSeq" id="WP_089999032.1">
    <property type="nucleotide sequence ID" value="NZ_FOBV01000002.1"/>
</dbReference>
<dbReference type="InterPro" id="IPR011032">
    <property type="entry name" value="GroES-like_sf"/>
</dbReference>
<dbReference type="GO" id="GO:0046294">
    <property type="term" value="P:formaldehyde catabolic process"/>
    <property type="evidence" value="ECO:0007669"/>
    <property type="project" value="TreeGrafter"/>
</dbReference>
<organism evidence="8 9">
    <name type="scientific">Chryseobacterium taichungense</name>
    <dbReference type="NCBI Taxonomy" id="295069"/>
    <lineage>
        <taxon>Bacteria</taxon>
        <taxon>Pseudomonadati</taxon>
        <taxon>Bacteroidota</taxon>
        <taxon>Flavobacteriia</taxon>
        <taxon>Flavobacteriales</taxon>
        <taxon>Weeksellaceae</taxon>
        <taxon>Chryseobacterium group</taxon>
        <taxon>Chryseobacterium</taxon>
    </lineage>
</organism>
<evidence type="ECO:0000256" key="4">
    <source>
        <dbReference type="ARBA" id="ARBA00023002"/>
    </source>
</evidence>
<keyword evidence="3 6" id="KW-0862">Zinc</keyword>
<reference evidence="9" key="1">
    <citation type="submission" date="2016-10" db="EMBL/GenBank/DDBJ databases">
        <authorList>
            <person name="Varghese N."/>
            <person name="Submissions S."/>
        </authorList>
    </citation>
    <scope>NUCLEOTIDE SEQUENCE [LARGE SCALE GENOMIC DNA]</scope>
    <source>
        <strain evidence="9">DSM 17453</strain>
    </source>
</reference>
<evidence type="ECO:0000256" key="1">
    <source>
        <dbReference type="ARBA" id="ARBA00001947"/>
    </source>
</evidence>
<dbReference type="SUPFAM" id="SSF51735">
    <property type="entry name" value="NAD(P)-binding Rossmann-fold domains"/>
    <property type="match status" value="1"/>
</dbReference>